<feature type="transmembrane region" description="Helical" evidence="1">
    <location>
        <begin position="322"/>
        <end position="343"/>
    </location>
</feature>
<accession>A0A410DTK2</accession>
<dbReference type="KEGG" id="cmah:C1I91_13530"/>
<keyword evidence="3" id="KW-1185">Reference proteome</keyword>
<dbReference type="OrthoDB" id="1681403at2"/>
<evidence type="ECO:0000256" key="1">
    <source>
        <dbReference type="SAM" id="Phobius"/>
    </source>
</evidence>
<dbReference type="EMBL" id="CP025746">
    <property type="protein sequence ID" value="QAA32573.1"/>
    <property type="molecule type" value="Genomic_DNA"/>
</dbReference>
<keyword evidence="1" id="KW-0472">Membrane</keyword>
<dbReference type="Proteomes" id="UP000286268">
    <property type="component" value="Chromosome"/>
</dbReference>
<dbReference type="RefSeq" id="WP_128213361.1">
    <property type="nucleotide sequence ID" value="NZ_CP025746.1"/>
</dbReference>
<feature type="transmembrane region" description="Helical" evidence="1">
    <location>
        <begin position="169"/>
        <end position="189"/>
    </location>
</feature>
<dbReference type="AlphaFoldDB" id="A0A410DTK2"/>
<protein>
    <submittedName>
        <fullName evidence="2">Uncharacterized protein</fullName>
    </submittedName>
</protein>
<evidence type="ECO:0000313" key="2">
    <source>
        <dbReference type="EMBL" id="QAA32573.1"/>
    </source>
</evidence>
<keyword evidence="1" id="KW-0812">Transmembrane</keyword>
<keyword evidence="1" id="KW-1133">Transmembrane helix</keyword>
<feature type="transmembrane region" description="Helical" evidence="1">
    <location>
        <begin position="209"/>
        <end position="227"/>
    </location>
</feature>
<organism evidence="2 3">
    <name type="scientific">Clostridium manihotivorum</name>
    <dbReference type="NCBI Taxonomy" id="2320868"/>
    <lineage>
        <taxon>Bacteria</taxon>
        <taxon>Bacillati</taxon>
        <taxon>Bacillota</taxon>
        <taxon>Clostridia</taxon>
        <taxon>Eubacteriales</taxon>
        <taxon>Clostridiaceae</taxon>
        <taxon>Clostridium</taxon>
    </lineage>
</organism>
<gene>
    <name evidence="2" type="ORF">C1I91_13530</name>
</gene>
<feature type="transmembrane region" description="Helical" evidence="1">
    <location>
        <begin position="32"/>
        <end position="49"/>
    </location>
</feature>
<evidence type="ECO:0000313" key="3">
    <source>
        <dbReference type="Proteomes" id="UP000286268"/>
    </source>
</evidence>
<feature type="transmembrane region" description="Helical" evidence="1">
    <location>
        <begin position="349"/>
        <end position="370"/>
    </location>
</feature>
<sequence>MSSNKFHEPTSRRYIAYLSILGTTQLHLRNPYIIAAWSVAFPGMGHLLLSKYLRGFVLFLWEVYINYKGHINLLILYSFIGDFEKAKQVADIRWMSLYIPTYIFAIWDSYRTTIDLNHAYILADREGGEIKPFKISAMEINYLDKRNPLVSAVWSLLVPGSGQLYLHRLITALFLVGWWIFICYDSNLLPAFHYTFLGDFTKSKNLLNMHWFLNVPSVYLFAVYDAYVNTVENNKLFDKEQSKYLKREYQKNDFLAFFNKSYRGDYMYIVSTFEHSIYLELALSELECNGINKDNILAMPLDKRHKNISLFDSIHSSDGLSLFDLPAILAVAFGIFGGIYGFVLKWGPLLWGLLAILFGFVLGLIIKLIFTWKKSHKLISEKHSEVVILIKCNKEQIESVKNILWNNNAFGVSSLSLSDS</sequence>
<feature type="transmembrane region" description="Helical" evidence="1">
    <location>
        <begin position="56"/>
        <end position="80"/>
    </location>
</feature>
<name>A0A410DTK2_9CLOT</name>
<reference evidence="2 3" key="1">
    <citation type="submission" date="2018-01" db="EMBL/GenBank/DDBJ databases">
        <title>Genome Sequencing and Assembly of Anaerobacter polyendosporus strain CT4.</title>
        <authorList>
            <person name="Tachaapaikoon C."/>
            <person name="Sutheeworapong S."/>
            <person name="Jenjaroenpun P."/>
            <person name="Wongsurawat T."/>
            <person name="Nookeaw I."/>
            <person name="Cheawchanlertfa P."/>
            <person name="Kosugi A."/>
            <person name="Cheevadhanarak S."/>
            <person name="Ratanakhanokchai K."/>
        </authorList>
    </citation>
    <scope>NUCLEOTIDE SEQUENCE [LARGE SCALE GENOMIC DNA]</scope>
    <source>
        <strain evidence="2 3">CT4</strain>
    </source>
</reference>
<proteinExistence type="predicted"/>